<keyword evidence="2" id="KW-1003">Cell membrane</keyword>
<dbReference type="STRING" id="660521.SAMN04487949_0135"/>
<sequence length="181" mass="19944">MEEAPMTTRQLDAELFGRTVEFDYSEQWFGYALLGLRLVMGWTFFYAGITKVLNPDWTAAGFLMNAIPQGNPFAGFWPMLANNYVAIIDPLNAWGLTLVGLALLVGAFVRWAALWGAVMMVFYWAASLPLANGLIIDSHIVYAMLLFGLGAFGAGRLLGLDSIIEKTDIVQQTPALRLFLG</sequence>
<keyword evidence="3 6" id="KW-0812">Transmembrane</keyword>
<evidence type="ECO:0000256" key="4">
    <source>
        <dbReference type="ARBA" id="ARBA00022989"/>
    </source>
</evidence>
<dbReference type="PANTHER" id="PTHR33452">
    <property type="entry name" value="OXIDOREDUCTASE CATD-RELATED"/>
    <property type="match status" value="1"/>
</dbReference>
<evidence type="ECO:0000256" key="2">
    <source>
        <dbReference type="ARBA" id="ARBA00022475"/>
    </source>
</evidence>
<keyword evidence="4 6" id="KW-1133">Transmembrane helix</keyword>
<evidence type="ECO:0000256" key="5">
    <source>
        <dbReference type="ARBA" id="ARBA00023136"/>
    </source>
</evidence>
<evidence type="ECO:0000256" key="6">
    <source>
        <dbReference type="SAM" id="Phobius"/>
    </source>
</evidence>
<feature type="transmembrane region" description="Helical" evidence="6">
    <location>
        <begin position="140"/>
        <end position="159"/>
    </location>
</feature>
<comment type="subcellular location">
    <subcellularLocation>
        <location evidence="1">Cell membrane</location>
        <topology evidence="1">Multi-pass membrane protein</topology>
    </subcellularLocation>
</comment>
<dbReference type="AlphaFoldDB" id="A0A1G9NX32"/>
<dbReference type="InterPro" id="IPR032808">
    <property type="entry name" value="DoxX"/>
</dbReference>
<keyword evidence="5 6" id="KW-0472">Membrane</keyword>
<keyword evidence="8" id="KW-1185">Reference proteome</keyword>
<reference evidence="8" key="1">
    <citation type="submission" date="2016-10" db="EMBL/GenBank/DDBJ databases">
        <authorList>
            <person name="Varghese N."/>
            <person name="Submissions S."/>
        </authorList>
    </citation>
    <scope>NUCLEOTIDE SEQUENCE [LARGE SCALE GENOMIC DNA]</scope>
    <source>
        <strain evidence="8">CGMCC 1.10119</strain>
    </source>
</reference>
<accession>A0A1G9NX32</accession>
<dbReference type="EMBL" id="FNHL01000001">
    <property type="protein sequence ID" value="SDL90843.1"/>
    <property type="molecule type" value="Genomic_DNA"/>
</dbReference>
<evidence type="ECO:0000256" key="3">
    <source>
        <dbReference type="ARBA" id="ARBA00022692"/>
    </source>
</evidence>
<dbReference type="RefSeq" id="WP_244509867.1">
    <property type="nucleotide sequence ID" value="NZ_FNHL01000001.1"/>
</dbReference>
<dbReference type="Pfam" id="PF07681">
    <property type="entry name" value="DoxX"/>
    <property type="match status" value="1"/>
</dbReference>
<evidence type="ECO:0000256" key="1">
    <source>
        <dbReference type="ARBA" id="ARBA00004651"/>
    </source>
</evidence>
<evidence type="ECO:0000313" key="8">
    <source>
        <dbReference type="Proteomes" id="UP000199451"/>
    </source>
</evidence>
<dbReference type="PANTHER" id="PTHR33452:SF1">
    <property type="entry name" value="INNER MEMBRANE PROTEIN YPHA-RELATED"/>
    <property type="match status" value="1"/>
</dbReference>
<feature type="transmembrane region" description="Helical" evidence="6">
    <location>
        <begin position="28"/>
        <end position="49"/>
    </location>
</feature>
<dbReference type="InterPro" id="IPR051907">
    <property type="entry name" value="DoxX-like_oxidoreductase"/>
</dbReference>
<feature type="transmembrane region" description="Helical" evidence="6">
    <location>
        <begin position="84"/>
        <end position="105"/>
    </location>
</feature>
<name>A0A1G9NX32_9EURY</name>
<gene>
    <name evidence="7" type="ORF">SAMN04487949_0135</name>
</gene>
<evidence type="ECO:0000313" key="7">
    <source>
        <dbReference type="EMBL" id="SDL90843.1"/>
    </source>
</evidence>
<dbReference type="Proteomes" id="UP000199451">
    <property type="component" value="Unassembled WGS sequence"/>
</dbReference>
<feature type="transmembrane region" description="Helical" evidence="6">
    <location>
        <begin position="112"/>
        <end position="134"/>
    </location>
</feature>
<proteinExistence type="predicted"/>
<dbReference type="GO" id="GO:0005886">
    <property type="term" value="C:plasma membrane"/>
    <property type="evidence" value="ECO:0007669"/>
    <property type="project" value="UniProtKB-SubCell"/>
</dbReference>
<organism evidence="7 8">
    <name type="scientific">Halogranum gelatinilyticum</name>
    <dbReference type="NCBI Taxonomy" id="660521"/>
    <lineage>
        <taxon>Archaea</taxon>
        <taxon>Methanobacteriati</taxon>
        <taxon>Methanobacteriota</taxon>
        <taxon>Stenosarchaea group</taxon>
        <taxon>Halobacteria</taxon>
        <taxon>Halobacteriales</taxon>
        <taxon>Haloferacaceae</taxon>
    </lineage>
</organism>
<protein>
    <submittedName>
        <fullName evidence="7">Thiosulfate dehydrogenase [quinone] large subunit</fullName>
    </submittedName>
</protein>